<reference evidence="1 2" key="1">
    <citation type="submission" date="2015-09" db="EMBL/GenBank/DDBJ databases">
        <authorList>
            <person name="Jackson K.R."/>
            <person name="Lunt B.L."/>
            <person name="Fisher J.N.B."/>
            <person name="Gardner A.V."/>
            <person name="Bailey M.E."/>
            <person name="Deus L.M."/>
            <person name="Earl A.S."/>
            <person name="Gibby P.D."/>
            <person name="Hartmann K.A."/>
            <person name="Liu J.E."/>
            <person name="Manci A.M."/>
            <person name="Nielsen D.A."/>
            <person name="Solomon M.B."/>
            <person name="Breakwell D.P."/>
            <person name="Burnett S.H."/>
            <person name="Grose J.H."/>
        </authorList>
    </citation>
    <scope>NUCLEOTIDE SEQUENCE [LARGE SCALE GENOMIC DNA]</scope>
    <source>
        <strain evidence="1 2">16</strain>
    </source>
</reference>
<evidence type="ECO:0000313" key="1">
    <source>
        <dbReference type="EMBL" id="KPL53232.1"/>
    </source>
</evidence>
<name>A0A0P6VKN3_9HYPH</name>
<sequence length="109" mass="11706">MVALGYGWRDVEAALGLPPGYTEVGDISAAEKLRILCREVEPLDRESIERIAQGDLRADGVRLQFPDTSGSDLVDDIAAMMMPGCATGGQPRDAFLGAILKRINDIESS</sequence>
<gene>
    <name evidence="1" type="ORF">ABB55_14265</name>
</gene>
<proteinExistence type="predicted"/>
<dbReference type="Proteomes" id="UP000048984">
    <property type="component" value="Unassembled WGS sequence"/>
</dbReference>
<comment type="caution">
    <text evidence="1">The sequence shown here is derived from an EMBL/GenBank/DDBJ whole genome shotgun (WGS) entry which is preliminary data.</text>
</comment>
<evidence type="ECO:0000313" key="2">
    <source>
        <dbReference type="Proteomes" id="UP000048984"/>
    </source>
</evidence>
<organism evidence="1 2">
    <name type="scientific">Prosthecodimorpha hirschii</name>
    <dbReference type="NCBI Taxonomy" id="665126"/>
    <lineage>
        <taxon>Bacteria</taxon>
        <taxon>Pseudomonadati</taxon>
        <taxon>Pseudomonadota</taxon>
        <taxon>Alphaproteobacteria</taxon>
        <taxon>Hyphomicrobiales</taxon>
        <taxon>Ancalomicrobiaceae</taxon>
        <taxon>Prosthecodimorpha</taxon>
    </lineage>
</organism>
<accession>A0A0P6VKN3</accession>
<keyword evidence="2" id="KW-1185">Reference proteome</keyword>
<protein>
    <submittedName>
        <fullName evidence="1">Uncharacterized protein</fullName>
    </submittedName>
</protein>
<dbReference type="EMBL" id="LJYW01000001">
    <property type="protein sequence ID" value="KPL53232.1"/>
    <property type="molecule type" value="Genomic_DNA"/>
</dbReference>
<reference evidence="1 2" key="2">
    <citation type="submission" date="2015-10" db="EMBL/GenBank/DDBJ databases">
        <title>Draft Genome Sequence of Prosthecomicrobium hirschii ATCC 27832.</title>
        <authorList>
            <person name="Daniel J."/>
            <person name="Givan S.A."/>
            <person name="Brun Y.V."/>
            <person name="Brown P.J."/>
        </authorList>
    </citation>
    <scope>NUCLEOTIDE SEQUENCE [LARGE SCALE GENOMIC DNA]</scope>
    <source>
        <strain evidence="1 2">16</strain>
    </source>
</reference>
<dbReference type="AlphaFoldDB" id="A0A0P6VKN3"/>